<dbReference type="PANTHER" id="PTHR34541:SF2">
    <property type="entry name" value="OS01G0729900 PROTEIN"/>
    <property type="match status" value="1"/>
</dbReference>
<dbReference type="PANTHER" id="PTHR34541">
    <property type="entry name" value="OS01G0729900 PROTEIN"/>
    <property type="match status" value="1"/>
</dbReference>
<organism evidence="1 2">
    <name type="scientific">Clitoria ternatea</name>
    <name type="common">Butterfly pea</name>
    <dbReference type="NCBI Taxonomy" id="43366"/>
    <lineage>
        <taxon>Eukaryota</taxon>
        <taxon>Viridiplantae</taxon>
        <taxon>Streptophyta</taxon>
        <taxon>Embryophyta</taxon>
        <taxon>Tracheophyta</taxon>
        <taxon>Spermatophyta</taxon>
        <taxon>Magnoliopsida</taxon>
        <taxon>eudicotyledons</taxon>
        <taxon>Gunneridae</taxon>
        <taxon>Pentapetalae</taxon>
        <taxon>rosids</taxon>
        <taxon>fabids</taxon>
        <taxon>Fabales</taxon>
        <taxon>Fabaceae</taxon>
        <taxon>Papilionoideae</taxon>
        <taxon>50 kb inversion clade</taxon>
        <taxon>NPAAA clade</taxon>
        <taxon>indigoferoid/millettioid clade</taxon>
        <taxon>Phaseoleae</taxon>
        <taxon>Clitoria</taxon>
    </lineage>
</organism>
<name>A0AAN9FE67_CLITE</name>
<proteinExistence type="predicted"/>
<sequence length="486" mass="52859">MSVERSLSFEAWEEMQRHGQDLADRLAQGFSGLIHTHMTPPQFAWPNPPKSKLFDLEFPSQSFGGKRDFGFVTEDYGINGVSAIFDIGNRIGQAGADFGASLNGLVQQFFRSLPLPVPFKHEEDSVRVEGGDSKGWQRSGVGLAVQEDLGLGLLSERLKNHGFAENISSGNNGGGGGTVEEEVGGGGFNLGSIGHLGRRQGIINFTSTYDSRTQEVEGSLVARGDLWRVEASHGGSTSGNENSSLFLVQLGPLLFIRDSTLLLPVHLSKQHLLWYGYDRKNGMHSLCPAVWSKHRRWLLMSMLCLNPLACSFVDLQFPNGQVTYVLGEGLTTSAFLPICGGLLQAQGQYPGEMRFSFSCKNKWGTRITPMIQWPDKSFSLALAQALAWKRSGLIVRPTVQFSMCPTLGGSNPGLRAELIRSLSEKLSLICGCSFMAYPSAFASVSIGRSKWNGNVGNSGLVLRVDTPLSTVGRPSFSIQINSGIEF</sequence>
<protein>
    <submittedName>
        <fullName evidence="1">Uncharacterized protein</fullName>
    </submittedName>
</protein>
<dbReference type="AlphaFoldDB" id="A0AAN9FE67"/>
<dbReference type="EMBL" id="JAYKXN010000007">
    <property type="protein sequence ID" value="KAK7272596.1"/>
    <property type="molecule type" value="Genomic_DNA"/>
</dbReference>
<gene>
    <name evidence="1" type="ORF">RJT34_29301</name>
</gene>
<keyword evidence="2" id="KW-1185">Reference proteome</keyword>
<comment type="caution">
    <text evidence="1">The sequence shown here is derived from an EMBL/GenBank/DDBJ whole genome shotgun (WGS) entry which is preliminary data.</text>
</comment>
<evidence type="ECO:0000313" key="1">
    <source>
        <dbReference type="EMBL" id="KAK7272596.1"/>
    </source>
</evidence>
<accession>A0AAN9FE67</accession>
<reference evidence="1 2" key="1">
    <citation type="submission" date="2024-01" db="EMBL/GenBank/DDBJ databases">
        <title>The genomes of 5 underutilized Papilionoideae crops provide insights into root nodulation and disease resistance.</title>
        <authorList>
            <person name="Yuan L."/>
        </authorList>
    </citation>
    <scope>NUCLEOTIDE SEQUENCE [LARGE SCALE GENOMIC DNA]</scope>
    <source>
        <strain evidence="1">LY-2023</strain>
        <tissue evidence="1">Leaf</tissue>
    </source>
</reference>
<dbReference type="Proteomes" id="UP001359559">
    <property type="component" value="Unassembled WGS sequence"/>
</dbReference>
<evidence type="ECO:0000313" key="2">
    <source>
        <dbReference type="Proteomes" id="UP001359559"/>
    </source>
</evidence>